<evidence type="ECO:0000256" key="2">
    <source>
        <dbReference type="SAM" id="SignalP"/>
    </source>
</evidence>
<dbReference type="GO" id="GO:0005524">
    <property type="term" value="F:ATP binding"/>
    <property type="evidence" value="ECO:0007669"/>
    <property type="project" value="UniProtKB-KW"/>
</dbReference>
<keyword evidence="3" id="KW-0067">ATP-binding</keyword>
<feature type="signal peptide" evidence="2">
    <location>
        <begin position="1"/>
        <end position="28"/>
    </location>
</feature>
<evidence type="ECO:0000313" key="3">
    <source>
        <dbReference type="EMBL" id="MBR7675208.1"/>
    </source>
</evidence>
<dbReference type="Proteomes" id="UP000675554">
    <property type="component" value="Unassembled WGS sequence"/>
</dbReference>
<comment type="caution">
    <text evidence="3">The sequence shown here is derived from an EMBL/GenBank/DDBJ whole genome shotgun (WGS) entry which is preliminary data.</text>
</comment>
<reference evidence="3" key="1">
    <citation type="submission" date="2021-04" db="EMBL/GenBank/DDBJ databases">
        <title>Sequencing of actinobacteria type strains.</title>
        <authorList>
            <person name="Nguyen G.-S."/>
            <person name="Wentzel A."/>
        </authorList>
    </citation>
    <scope>NUCLEOTIDE SEQUENCE</scope>
    <source>
        <strain evidence="3">DSM 42095</strain>
    </source>
</reference>
<keyword evidence="3" id="KW-0547">Nucleotide-binding</keyword>
<organism evidence="3 4">
    <name type="scientific">Streptomyces daliensis</name>
    <dbReference type="NCBI Taxonomy" id="299421"/>
    <lineage>
        <taxon>Bacteria</taxon>
        <taxon>Bacillati</taxon>
        <taxon>Actinomycetota</taxon>
        <taxon>Actinomycetes</taxon>
        <taxon>Kitasatosporales</taxon>
        <taxon>Streptomycetaceae</taxon>
        <taxon>Streptomyces</taxon>
    </lineage>
</organism>
<evidence type="ECO:0000313" key="4">
    <source>
        <dbReference type="Proteomes" id="UP000675554"/>
    </source>
</evidence>
<feature type="region of interest" description="Disordered" evidence="1">
    <location>
        <begin position="122"/>
        <end position="145"/>
    </location>
</feature>
<dbReference type="AlphaFoldDB" id="A0A8T4IU47"/>
<sequence>MKQGTKKTLGVAALGAAFVATGSGVASADTAETVGAAAGAANQVAQALPLEEATESVPGNNGTVRTTKDTLGSASENMPGAVGEIVDATAKKDEGKLLDPVVEKLLGGLPVLGDLAKQGLGGLPTDKLTGGKSPVGLPVNTTLGS</sequence>
<feature type="region of interest" description="Disordered" evidence="1">
    <location>
        <begin position="53"/>
        <end position="79"/>
    </location>
</feature>
<keyword evidence="4" id="KW-1185">Reference proteome</keyword>
<protein>
    <submittedName>
        <fullName evidence="3">ATP-binding protein</fullName>
    </submittedName>
</protein>
<feature type="chain" id="PRO_5035805730" evidence="2">
    <location>
        <begin position="29"/>
        <end position="145"/>
    </location>
</feature>
<name>A0A8T4IU47_9ACTN</name>
<dbReference type="EMBL" id="JAGSMN010000447">
    <property type="protein sequence ID" value="MBR7675208.1"/>
    <property type="molecule type" value="Genomic_DNA"/>
</dbReference>
<evidence type="ECO:0000256" key="1">
    <source>
        <dbReference type="SAM" id="MobiDB-lite"/>
    </source>
</evidence>
<accession>A0A8T4IU47</accession>
<feature type="compositionally biased region" description="Polar residues" evidence="1">
    <location>
        <begin position="57"/>
        <end position="76"/>
    </location>
</feature>
<proteinExistence type="predicted"/>
<gene>
    <name evidence="3" type="ORF">KDA82_19715</name>
</gene>
<keyword evidence="2" id="KW-0732">Signal</keyword>